<dbReference type="Proteomes" id="UP000070186">
    <property type="component" value="Unassembled WGS sequence"/>
</dbReference>
<dbReference type="GO" id="GO:0003700">
    <property type="term" value="F:DNA-binding transcription factor activity"/>
    <property type="evidence" value="ECO:0007669"/>
    <property type="project" value="InterPro"/>
</dbReference>
<dbReference type="STRING" id="281362.AT959_03035"/>
<dbReference type="InterPro" id="IPR051446">
    <property type="entry name" value="HTH_trans_reg/aminotransferase"/>
</dbReference>
<dbReference type="SMART" id="SM00345">
    <property type="entry name" value="HTH_GNTR"/>
    <property type="match status" value="1"/>
</dbReference>
<keyword evidence="3" id="KW-0805">Transcription regulation</keyword>
<evidence type="ECO:0000256" key="4">
    <source>
        <dbReference type="ARBA" id="ARBA00023125"/>
    </source>
</evidence>
<evidence type="ECO:0000256" key="1">
    <source>
        <dbReference type="ARBA" id="ARBA00005384"/>
    </source>
</evidence>
<proteinExistence type="inferred from homology"/>
<name>A0A133XM88_9RHOO</name>
<dbReference type="InterPro" id="IPR036388">
    <property type="entry name" value="WH-like_DNA-bd_sf"/>
</dbReference>
<dbReference type="RefSeq" id="WP_066880476.1">
    <property type="nucleotide sequence ID" value="NZ_LODL01000007.1"/>
</dbReference>
<sequence>MQLAHILQPLTVPPADLARPRQQQLYQLLKEAILGGVLAPGNPLPASRSLAAEYGMARNTVLYAYQQLIAEGFLLADRRGTRVAVLPVLPPATRSTAGVAQNQPQLARRAASLQVRQGDAVLPFAPGVADLNAFPWVSWARQLQKAWGEVSARQLAYAPPGGEPALRQALADFLRARRGVLCRPEQIFIVGGAQLALDACARLLADAGDTVWLENPCYPAARTAMQAAGLKTEFVSVDRAGLAPPDSLWQNQPPRLLYLTPSHQYPLGSVLSLERRLDFLRRIGDGWIIEDDYDSEFNHARPGLAPLPAIQGLRPEAPVVYVGTFSKLLHPGLRLAYMVVPGWLASDFGERIGSLYRSGQAVEQRALARLLESGRLTRHLRAMAPRYRARQSLLRQALQAGFGEDVEILGGDAGLHLTLRLPAGPPDTEIVRQAAALGVTVRALSEYYAAGAAVPAQNGLVLGYGMAEEARIPELVVRLVQAWRNAEQLRL</sequence>
<dbReference type="InterPro" id="IPR000524">
    <property type="entry name" value="Tscrpt_reg_HTH_GntR"/>
</dbReference>
<dbReference type="PRINTS" id="PR00035">
    <property type="entry name" value="HTHGNTR"/>
</dbReference>
<evidence type="ECO:0000256" key="3">
    <source>
        <dbReference type="ARBA" id="ARBA00023015"/>
    </source>
</evidence>
<dbReference type="SUPFAM" id="SSF53383">
    <property type="entry name" value="PLP-dependent transferases"/>
    <property type="match status" value="1"/>
</dbReference>
<organism evidence="7 8">
    <name type="scientific">Dechloromonas denitrificans</name>
    <dbReference type="NCBI Taxonomy" id="281362"/>
    <lineage>
        <taxon>Bacteria</taxon>
        <taxon>Pseudomonadati</taxon>
        <taxon>Pseudomonadota</taxon>
        <taxon>Betaproteobacteria</taxon>
        <taxon>Rhodocyclales</taxon>
        <taxon>Azonexaceae</taxon>
        <taxon>Dechloromonas</taxon>
    </lineage>
</organism>
<dbReference type="InterPro" id="IPR036390">
    <property type="entry name" value="WH_DNA-bd_sf"/>
</dbReference>
<comment type="similarity">
    <text evidence="1">In the C-terminal section; belongs to the class-I pyridoxal-phosphate-dependent aminotransferase family.</text>
</comment>
<dbReference type="Gene3D" id="3.40.640.10">
    <property type="entry name" value="Type I PLP-dependent aspartate aminotransferase-like (Major domain)"/>
    <property type="match status" value="1"/>
</dbReference>
<dbReference type="InterPro" id="IPR015424">
    <property type="entry name" value="PyrdxlP-dep_Trfase"/>
</dbReference>
<dbReference type="GO" id="GO:0003677">
    <property type="term" value="F:DNA binding"/>
    <property type="evidence" value="ECO:0007669"/>
    <property type="project" value="UniProtKB-KW"/>
</dbReference>
<keyword evidence="2" id="KW-0663">Pyridoxal phosphate</keyword>
<dbReference type="SUPFAM" id="SSF46785">
    <property type="entry name" value="Winged helix' DNA-binding domain"/>
    <property type="match status" value="1"/>
</dbReference>
<evidence type="ECO:0000259" key="6">
    <source>
        <dbReference type="PROSITE" id="PS50949"/>
    </source>
</evidence>
<dbReference type="InterPro" id="IPR015421">
    <property type="entry name" value="PyrdxlP-dep_Trfase_major"/>
</dbReference>
<dbReference type="EMBL" id="LODL01000007">
    <property type="protein sequence ID" value="KXB32051.1"/>
    <property type="molecule type" value="Genomic_DNA"/>
</dbReference>
<comment type="caution">
    <text evidence="7">The sequence shown here is derived from an EMBL/GenBank/DDBJ whole genome shotgun (WGS) entry which is preliminary data.</text>
</comment>
<evidence type="ECO:0000313" key="8">
    <source>
        <dbReference type="Proteomes" id="UP000070186"/>
    </source>
</evidence>
<dbReference type="PANTHER" id="PTHR46577">
    <property type="entry name" value="HTH-TYPE TRANSCRIPTIONAL REGULATORY PROTEIN GABR"/>
    <property type="match status" value="1"/>
</dbReference>
<reference evidence="7 8" key="1">
    <citation type="submission" date="2015-12" db="EMBL/GenBank/DDBJ databases">
        <title>Nitrous oxide reduction kinetics distinguish bacteria harboring typical versus atypical NosZ.</title>
        <authorList>
            <person name="Yoon S."/>
            <person name="Nissen S."/>
            <person name="Park D."/>
            <person name="Sanford R.A."/>
            <person name="Loeffler F.E."/>
        </authorList>
    </citation>
    <scope>NUCLEOTIDE SEQUENCE [LARGE SCALE GENOMIC DNA]</scope>
    <source>
        <strain evidence="7 8">ATCC BAA-841</strain>
    </source>
</reference>
<keyword evidence="8" id="KW-1185">Reference proteome</keyword>
<gene>
    <name evidence="7" type="ORF">AT959_03035</name>
</gene>
<evidence type="ECO:0000256" key="5">
    <source>
        <dbReference type="ARBA" id="ARBA00023163"/>
    </source>
</evidence>
<dbReference type="PANTHER" id="PTHR46577:SF1">
    <property type="entry name" value="HTH-TYPE TRANSCRIPTIONAL REGULATORY PROTEIN GABR"/>
    <property type="match status" value="1"/>
</dbReference>
<evidence type="ECO:0000313" key="7">
    <source>
        <dbReference type="EMBL" id="KXB32051.1"/>
    </source>
</evidence>
<keyword evidence="4" id="KW-0238">DNA-binding</keyword>
<dbReference type="CDD" id="cd00609">
    <property type="entry name" value="AAT_like"/>
    <property type="match status" value="1"/>
</dbReference>
<dbReference type="Pfam" id="PF00392">
    <property type="entry name" value="GntR"/>
    <property type="match status" value="1"/>
</dbReference>
<dbReference type="AlphaFoldDB" id="A0A133XM88"/>
<dbReference type="PROSITE" id="PS50949">
    <property type="entry name" value="HTH_GNTR"/>
    <property type="match status" value="1"/>
</dbReference>
<dbReference type="InterPro" id="IPR004839">
    <property type="entry name" value="Aminotransferase_I/II_large"/>
</dbReference>
<dbReference type="GO" id="GO:0030170">
    <property type="term" value="F:pyridoxal phosphate binding"/>
    <property type="evidence" value="ECO:0007669"/>
    <property type="project" value="InterPro"/>
</dbReference>
<dbReference type="Pfam" id="PF00155">
    <property type="entry name" value="Aminotran_1_2"/>
    <property type="match status" value="1"/>
</dbReference>
<dbReference type="CDD" id="cd07377">
    <property type="entry name" value="WHTH_GntR"/>
    <property type="match status" value="1"/>
</dbReference>
<accession>A0A133XM88</accession>
<feature type="domain" description="HTH gntR-type" evidence="6">
    <location>
        <begin position="19"/>
        <end position="86"/>
    </location>
</feature>
<protein>
    <recommendedName>
        <fullName evidence="6">HTH gntR-type domain-containing protein</fullName>
    </recommendedName>
</protein>
<dbReference type="Gene3D" id="1.10.10.10">
    <property type="entry name" value="Winged helix-like DNA-binding domain superfamily/Winged helix DNA-binding domain"/>
    <property type="match status" value="1"/>
</dbReference>
<evidence type="ECO:0000256" key="2">
    <source>
        <dbReference type="ARBA" id="ARBA00022898"/>
    </source>
</evidence>
<keyword evidence="5" id="KW-0804">Transcription</keyword>